<dbReference type="Gene3D" id="3.40.50.300">
    <property type="entry name" value="P-loop containing nucleotide triphosphate hydrolases"/>
    <property type="match status" value="1"/>
</dbReference>
<feature type="compositionally biased region" description="Basic and acidic residues" evidence="1">
    <location>
        <begin position="227"/>
        <end position="241"/>
    </location>
</feature>
<dbReference type="SMART" id="SM00382">
    <property type="entry name" value="AAA"/>
    <property type="match status" value="1"/>
</dbReference>
<comment type="caution">
    <text evidence="3">The sequence shown here is derived from an EMBL/GenBank/DDBJ whole genome shotgun (WGS) entry which is preliminary data.</text>
</comment>
<dbReference type="PANTHER" id="PTHR46411:SF2">
    <property type="entry name" value="AAA+ ATPASE DOMAIN-CONTAINING PROTEIN"/>
    <property type="match status" value="1"/>
</dbReference>
<feature type="compositionally biased region" description="Acidic residues" evidence="1">
    <location>
        <begin position="998"/>
        <end position="1022"/>
    </location>
</feature>
<dbReference type="InterPro" id="IPR056599">
    <property type="entry name" value="AAA_lid_fung"/>
</dbReference>
<organism evidence="3 4">
    <name type="scientific">Dactylonectria macrodidyma</name>
    <dbReference type="NCBI Taxonomy" id="307937"/>
    <lineage>
        <taxon>Eukaryota</taxon>
        <taxon>Fungi</taxon>
        <taxon>Dikarya</taxon>
        <taxon>Ascomycota</taxon>
        <taxon>Pezizomycotina</taxon>
        <taxon>Sordariomycetes</taxon>
        <taxon>Hypocreomycetidae</taxon>
        <taxon>Hypocreales</taxon>
        <taxon>Nectriaceae</taxon>
        <taxon>Dactylonectria</taxon>
    </lineage>
</organism>
<feature type="compositionally biased region" description="Basic and acidic residues" evidence="1">
    <location>
        <begin position="66"/>
        <end position="76"/>
    </location>
</feature>
<feature type="region of interest" description="Disordered" evidence="1">
    <location>
        <begin position="66"/>
        <end position="90"/>
    </location>
</feature>
<dbReference type="InterPro" id="IPR003593">
    <property type="entry name" value="AAA+_ATPase"/>
</dbReference>
<dbReference type="GO" id="GO:0005524">
    <property type="term" value="F:ATP binding"/>
    <property type="evidence" value="ECO:0007669"/>
    <property type="project" value="InterPro"/>
</dbReference>
<dbReference type="OrthoDB" id="10042665at2759"/>
<dbReference type="GO" id="GO:0016887">
    <property type="term" value="F:ATP hydrolysis activity"/>
    <property type="evidence" value="ECO:0007669"/>
    <property type="project" value="InterPro"/>
</dbReference>
<evidence type="ECO:0000259" key="2">
    <source>
        <dbReference type="SMART" id="SM00382"/>
    </source>
</evidence>
<dbReference type="Proteomes" id="UP000738349">
    <property type="component" value="Unassembled WGS sequence"/>
</dbReference>
<protein>
    <recommendedName>
        <fullName evidence="2">AAA+ ATPase domain-containing protein</fullName>
    </recommendedName>
</protein>
<dbReference type="SUPFAM" id="SSF52540">
    <property type="entry name" value="P-loop containing nucleoside triphosphate hydrolases"/>
    <property type="match status" value="1"/>
</dbReference>
<evidence type="ECO:0000313" key="4">
    <source>
        <dbReference type="Proteomes" id="UP000738349"/>
    </source>
</evidence>
<proteinExistence type="predicted"/>
<evidence type="ECO:0000256" key="1">
    <source>
        <dbReference type="SAM" id="MobiDB-lite"/>
    </source>
</evidence>
<dbReference type="Pfam" id="PF00004">
    <property type="entry name" value="AAA"/>
    <property type="match status" value="1"/>
</dbReference>
<gene>
    <name evidence="3" type="ORF">EDB81DRAFT_954032</name>
</gene>
<feature type="domain" description="AAA+ ATPase" evidence="2">
    <location>
        <begin position="637"/>
        <end position="763"/>
    </location>
</feature>
<dbReference type="PANTHER" id="PTHR46411">
    <property type="entry name" value="FAMILY ATPASE, PUTATIVE-RELATED"/>
    <property type="match status" value="1"/>
</dbReference>
<sequence>MAVESATEMAVNLLDPSVKKDTAQVVVVAADLDKDVEKDNATGSEKLAQLFSRIQELEKSIEELKQKKDAAGAMEKEAEEEAEEDAKSKPSFGSLPKVGLVRYEAMQLSYNVVNRSEKLSSCAIVAFYDVPVSVVDNLDAWEAGSQTPGYLPSRVSINSNKILELLKTITDTNMTKAPSVMMPPFKVFATYWTEIEAKLKELQDDFVKRHKHKWDAKPDDDSPVPRPLKEADAKEEVDKEGATQNIQHLQCLVDFMAKHLHEIPALREQIKSKQIDSISFDDLWHLFNPGDIILNRASSGKSEQLAYQVFTVTKGRRNMKEVHINIKKVQSERPKSTGRRDRNDLQLQCFSLDYDGAKMDTREEMLYIKPFEGKKRIADLDYYPMAFAADKDVVENHLLERARRFIDGRYGHGRCDGITARFEMEHVDGEDVFVDFKSGYEELPAEWKEEACRFGVVSPPDCQSDETYEPSCGELGCTSCTSSVYFDEQVDIKRAQAARDKLPKSVPENKIETLKSTPERLLLLPRHLLVYTLRTKKWRGFSNCLAPCFSFMHLHLHFNPSLLCGFAVPGFVDVQDFEKIEVNADTMREGWKNLVIDPKTKRLLKAMVSDHAKTMNMDKASLPRSGTSIDIVRGKGRGRIVFLYGPPGTSTAETIAAFTDPPRPLYPITCGDLGSDPKMIQEALEGHFKRAHRWNCVLLLDEADVYLAERHRNDLDRNGIVSVFLRTLEYYSGILFLTSNRVGSIDLAFKSRIHMALGYKRIDLKGTLKIWGNILDGIEKENADPLVKVKIDFDREDLLAWAEEHFTETEENGLSTWNGRQIRNAFQTAIALASHDRLENIRKLKIDKVKLPKERAKKLKKHGLNKISLQEEHFQDVSKIVHEFNDYLTECGNDEDKAVREGMTAPEVRAVQTQAYGRIAYGTPRAKEQRTRVQAKARAKPASTSRNLTRHHVINSRSAATTVNEPDQEDEDDSHGVDVVDVDDMDMGEIEHGRDAGSDDDDGDDDDDDDEGDDDDVDEDGE</sequence>
<dbReference type="InterPro" id="IPR054289">
    <property type="entry name" value="DUF7025"/>
</dbReference>
<accession>A0A9P9D1H5</accession>
<feature type="compositionally biased region" description="Polar residues" evidence="1">
    <location>
        <begin position="955"/>
        <end position="965"/>
    </location>
</feature>
<dbReference type="Pfam" id="PF23232">
    <property type="entry name" value="AAA_lid_13"/>
    <property type="match status" value="1"/>
</dbReference>
<feature type="region of interest" description="Disordered" evidence="1">
    <location>
        <begin position="921"/>
        <end position="1022"/>
    </location>
</feature>
<feature type="region of interest" description="Disordered" evidence="1">
    <location>
        <begin position="212"/>
        <end position="241"/>
    </location>
</feature>
<name>A0A9P9D1H5_9HYPO</name>
<evidence type="ECO:0000313" key="3">
    <source>
        <dbReference type="EMBL" id="KAH7110741.1"/>
    </source>
</evidence>
<keyword evidence="4" id="KW-1185">Reference proteome</keyword>
<dbReference type="InterPro" id="IPR027417">
    <property type="entry name" value="P-loop_NTPase"/>
</dbReference>
<dbReference type="AlphaFoldDB" id="A0A9P9D1H5"/>
<dbReference type="Pfam" id="PF22942">
    <property type="entry name" value="DUF7025"/>
    <property type="match status" value="1"/>
</dbReference>
<dbReference type="InterPro" id="IPR003959">
    <property type="entry name" value="ATPase_AAA_core"/>
</dbReference>
<dbReference type="EMBL" id="JAGMUV010000044">
    <property type="protein sequence ID" value="KAH7110741.1"/>
    <property type="molecule type" value="Genomic_DNA"/>
</dbReference>
<reference evidence="3" key="1">
    <citation type="journal article" date="2021" name="Nat. Commun.">
        <title>Genetic determinants of endophytism in the Arabidopsis root mycobiome.</title>
        <authorList>
            <person name="Mesny F."/>
            <person name="Miyauchi S."/>
            <person name="Thiergart T."/>
            <person name="Pickel B."/>
            <person name="Atanasova L."/>
            <person name="Karlsson M."/>
            <person name="Huettel B."/>
            <person name="Barry K.W."/>
            <person name="Haridas S."/>
            <person name="Chen C."/>
            <person name="Bauer D."/>
            <person name="Andreopoulos W."/>
            <person name="Pangilinan J."/>
            <person name="LaButti K."/>
            <person name="Riley R."/>
            <person name="Lipzen A."/>
            <person name="Clum A."/>
            <person name="Drula E."/>
            <person name="Henrissat B."/>
            <person name="Kohler A."/>
            <person name="Grigoriev I.V."/>
            <person name="Martin F.M."/>
            <person name="Hacquard S."/>
        </authorList>
    </citation>
    <scope>NUCLEOTIDE SEQUENCE</scope>
    <source>
        <strain evidence="3">MPI-CAGE-AT-0147</strain>
    </source>
</reference>